<reference evidence="2 3" key="1">
    <citation type="journal article" date="2023" name="Ecotoxicol. Environ. Saf.">
        <title>Mercury remediation potential of mercury-resistant strain Rheinheimera metallidurans sp. nov. isolated from a municipal waste dumping site.</title>
        <authorList>
            <person name="Yadav V."/>
            <person name="Manjhi A."/>
            <person name="Vadakedath N."/>
        </authorList>
    </citation>
    <scope>NUCLEOTIDE SEQUENCE [LARGE SCALE GENOMIC DNA]</scope>
    <source>
        <strain evidence="2 3">E-49</strain>
    </source>
</reference>
<keyword evidence="1" id="KW-0812">Transmembrane</keyword>
<feature type="transmembrane region" description="Helical" evidence="1">
    <location>
        <begin position="249"/>
        <end position="266"/>
    </location>
</feature>
<feature type="transmembrane region" description="Helical" evidence="1">
    <location>
        <begin position="192"/>
        <end position="214"/>
    </location>
</feature>
<name>A0ABU8C2E1_9GAMM</name>
<proteinExistence type="predicted"/>
<gene>
    <name evidence="2" type="ORF">MN202_01250</name>
</gene>
<evidence type="ECO:0000313" key="2">
    <source>
        <dbReference type="EMBL" id="MEH8015845.1"/>
    </source>
</evidence>
<protein>
    <submittedName>
        <fullName evidence="2">EpsG family protein</fullName>
    </submittedName>
</protein>
<dbReference type="InterPro" id="IPR049458">
    <property type="entry name" value="EpsG-like"/>
</dbReference>
<dbReference type="RefSeq" id="WP_335734265.1">
    <property type="nucleotide sequence ID" value="NZ_JALAAR010000001.1"/>
</dbReference>
<feature type="transmembrane region" description="Helical" evidence="1">
    <location>
        <begin position="154"/>
        <end position="180"/>
    </location>
</feature>
<feature type="transmembrane region" description="Helical" evidence="1">
    <location>
        <begin position="16"/>
        <end position="34"/>
    </location>
</feature>
<feature type="transmembrane region" description="Helical" evidence="1">
    <location>
        <begin position="128"/>
        <end position="148"/>
    </location>
</feature>
<dbReference type="EMBL" id="JALAAR010000001">
    <property type="protein sequence ID" value="MEH8015845.1"/>
    <property type="molecule type" value="Genomic_DNA"/>
</dbReference>
<keyword evidence="1" id="KW-0472">Membrane</keyword>
<evidence type="ECO:0000313" key="3">
    <source>
        <dbReference type="Proteomes" id="UP001375382"/>
    </source>
</evidence>
<evidence type="ECO:0000256" key="1">
    <source>
        <dbReference type="SAM" id="Phobius"/>
    </source>
</evidence>
<organism evidence="2 3">
    <name type="scientific">Rheinheimera muenzenbergensis</name>
    <dbReference type="NCBI Taxonomy" id="1193628"/>
    <lineage>
        <taxon>Bacteria</taxon>
        <taxon>Pseudomonadati</taxon>
        <taxon>Pseudomonadota</taxon>
        <taxon>Gammaproteobacteria</taxon>
        <taxon>Chromatiales</taxon>
        <taxon>Chromatiaceae</taxon>
        <taxon>Rheinheimera</taxon>
    </lineage>
</organism>
<keyword evidence="3" id="KW-1185">Reference proteome</keyword>
<comment type="caution">
    <text evidence="2">The sequence shown here is derived from an EMBL/GenBank/DDBJ whole genome shotgun (WGS) entry which is preliminary data.</text>
</comment>
<feature type="transmembrane region" description="Helical" evidence="1">
    <location>
        <begin position="87"/>
        <end position="107"/>
    </location>
</feature>
<feature type="transmembrane region" description="Helical" evidence="1">
    <location>
        <begin position="226"/>
        <end position="244"/>
    </location>
</feature>
<dbReference type="Pfam" id="PF14897">
    <property type="entry name" value="EpsG"/>
    <property type="match status" value="1"/>
</dbReference>
<sequence>MLVSPQAANVNQLQKFACLLVALLYAALLCSFPMEGVIDRANYLEMARVSPLIMARHLGQGLHSLLANEPVWLALNSVLGLLFDDTVVVRIIVFFSAFVVSYLLLLNNPKNFFWLMLVLVFPQVMKNFVIHIRQGLAIAVFLLGWFSAGNKKRLFFIGLSPFIHSSFFIIIAIMLGGWLLKKLRTAPDIKLLLYFCVSLSLALLVAQLAAIVGARQATTTAITAEAASGIGFIFWTMMLVLMLLQGRRFLHQYTVASGVLIFYLAAYFFTPIAGRVFESGVLLVLLALLATTGWRRIIMLTTILAFNAALMLVSYTQPLMGFAES</sequence>
<dbReference type="Proteomes" id="UP001375382">
    <property type="component" value="Unassembled WGS sequence"/>
</dbReference>
<keyword evidence="1" id="KW-1133">Transmembrane helix</keyword>
<feature type="transmembrane region" description="Helical" evidence="1">
    <location>
        <begin position="297"/>
        <end position="315"/>
    </location>
</feature>
<accession>A0ABU8C2E1</accession>